<organism evidence="1 2">
    <name type="scientific">Microbulbifer epialgicus</name>
    <dbReference type="NCBI Taxonomy" id="393907"/>
    <lineage>
        <taxon>Bacteria</taxon>
        <taxon>Pseudomonadati</taxon>
        <taxon>Pseudomonadota</taxon>
        <taxon>Gammaproteobacteria</taxon>
        <taxon>Cellvibrionales</taxon>
        <taxon>Microbulbiferaceae</taxon>
        <taxon>Microbulbifer</taxon>
    </lineage>
</organism>
<dbReference type="PANTHER" id="PTHR39518:SF2">
    <property type="entry name" value="UPF0215 PROTEIN MJ1150"/>
    <property type="match status" value="1"/>
</dbReference>
<dbReference type="Pfam" id="PF01949">
    <property type="entry name" value="Endo_dU"/>
    <property type="match status" value="1"/>
</dbReference>
<keyword evidence="2" id="KW-1185">Reference proteome</keyword>
<dbReference type="EMBL" id="JBGMEK010000004">
    <property type="protein sequence ID" value="MFA0809911.1"/>
    <property type="molecule type" value="Genomic_DNA"/>
</dbReference>
<dbReference type="HAMAP" id="MF_00582">
    <property type="entry name" value="UPF0215"/>
    <property type="match status" value="1"/>
</dbReference>
<dbReference type="Gene3D" id="3.30.2170.10">
    <property type="entry name" value="archaeoglobus fulgidus dsm 4304 superfamily"/>
    <property type="match status" value="1"/>
</dbReference>
<evidence type="ECO:0000313" key="2">
    <source>
        <dbReference type="Proteomes" id="UP001569428"/>
    </source>
</evidence>
<name>A0ABV4NUX8_9GAMM</name>
<dbReference type="RefSeq" id="WP_371837526.1">
    <property type="nucleotide sequence ID" value="NZ_JBGMEK010000004.1"/>
</dbReference>
<dbReference type="PIRSF" id="PIRSF006380">
    <property type="entry name" value="UCP006380"/>
    <property type="match status" value="1"/>
</dbReference>
<dbReference type="Proteomes" id="UP001569428">
    <property type="component" value="Unassembled WGS sequence"/>
</dbReference>
<accession>A0ABV4NUX8</accession>
<comment type="caution">
    <text evidence="1">The sequence shown here is derived from an EMBL/GenBank/DDBJ whole genome shotgun (WGS) entry which is preliminary data.</text>
</comment>
<proteinExistence type="inferred from homology"/>
<gene>
    <name evidence="1" type="ORF">ACCI49_03175</name>
</gene>
<sequence>MKSLEELLRLNKQIRLIGFDDAPFQKERGAPVKISGIVCSNTRFEGMLWGEVKKDGMEATQVIAELLISSKFYSQINAILSDGVAVGGFNIIDLPKLAKMLERPCIAVMRKPPNMAAIDRALQNFPDYKLRKETLLKAGEIHSLRNFYFQVQGCNPNIAAQVLEQATDNGNVPEALRLAHMIGAAVITGQSSKRA</sequence>
<protein>
    <submittedName>
        <fullName evidence="1">DUF99 family protein</fullName>
    </submittedName>
</protein>
<reference evidence="1 2" key="1">
    <citation type="submission" date="2024-08" db="EMBL/GenBank/DDBJ databases">
        <authorList>
            <person name="Ishaq N."/>
        </authorList>
    </citation>
    <scope>NUCLEOTIDE SEQUENCE [LARGE SCALE GENOMIC DNA]</scope>
    <source>
        <strain evidence="1 2">DSM 18651</strain>
    </source>
</reference>
<dbReference type="PANTHER" id="PTHR39518">
    <property type="entry name" value="UPF0215 PROTEIN MJ1150"/>
    <property type="match status" value="1"/>
</dbReference>
<dbReference type="InterPro" id="IPR002802">
    <property type="entry name" value="Endo_dU"/>
</dbReference>
<evidence type="ECO:0000313" key="1">
    <source>
        <dbReference type="EMBL" id="MFA0809911.1"/>
    </source>
</evidence>